<evidence type="ECO:0000256" key="1">
    <source>
        <dbReference type="SAM" id="Phobius"/>
    </source>
</evidence>
<dbReference type="PATRIC" id="fig|285473.5.peg.4512"/>
<dbReference type="Pfam" id="PF16868">
    <property type="entry name" value="NMT1_3"/>
    <property type="match status" value="1"/>
</dbReference>
<dbReference type="AlphaFoldDB" id="A0A1D8G7J2"/>
<name>A0A1D8G7J2_9ACTN</name>
<dbReference type="EMBL" id="CP017316">
    <property type="protein sequence ID" value="AOT61410.1"/>
    <property type="molecule type" value="Genomic_DNA"/>
</dbReference>
<feature type="transmembrane region" description="Helical" evidence="1">
    <location>
        <begin position="22"/>
        <end position="41"/>
    </location>
</feature>
<dbReference type="GeneID" id="33067932"/>
<organism evidence="2 3">
    <name type="scientific">Streptomyces rubrolavendulae</name>
    <dbReference type="NCBI Taxonomy" id="285473"/>
    <lineage>
        <taxon>Bacteria</taxon>
        <taxon>Bacillati</taxon>
        <taxon>Actinomycetota</taxon>
        <taxon>Actinomycetes</taxon>
        <taxon>Kitasatosporales</taxon>
        <taxon>Streptomycetaceae</taxon>
        <taxon>Streptomyces</taxon>
    </lineage>
</organism>
<dbReference type="NCBIfam" id="TIGR02122">
    <property type="entry name" value="TRAP_TAXI"/>
    <property type="match status" value="1"/>
</dbReference>
<evidence type="ECO:0000313" key="3">
    <source>
        <dbReference type="Proteomes" id="UP000095349"/>
    </source>
</evidence>
<reference evidence="2 3" key="1">
    <citation type="submission" date="2016-09" db="EMBL/GenBank/DDBJ databases">
        <title>Streptomyces rubrolavendulae MJM4426 Genome sequencing and assembly.</title>
        <authorList>
            <person name="Kim J.-G."/>
        </authorList>
    </citation>
    <scope>NUCLEOTIDE SEQUENCE [LARGE SCALE GENOMIC DNA]</scope>
    <source>
        <strain evidence="2 3">MJM4426</strain>
    </source>
</reference>
<dbReference type="SUPFAM" id="SSF53850">
    <property type="entry name" value="Periplasmic binding protein-like II"/>
    <property type="match status" value="1"/>
</dbReference>
<protein>
    <submittedName>
        <fullName evidence="2">NMT1/THI5 like protein</fullName>
    </submittedName>
</protein>
<dbReference type="OrthoDB" id="5582316at2"/>
<dbReference type="InterPro" id="IPR011852">
    <property type="entry name" value="TRAP_TAXI"/>
</dbReference>
<keyword evidence="1" id="KW-1133">Transmembrane helix</keyword>
<dbReference type="RefSeq" id="WP_069978272.1">
    <property type="nucleotide sequence ID" value="NZ_CP017316.1"/>
</dbReference>
<gene>
    <name evidence="2" type="ORF">A4G23_04297</name>
</gene>
<keyword evidence="3" id="KW-1185">Reference proteome</keyword>
<evidence type="ECO:0000313" key="2">
    <source>
        <dbReference type="EMBL" id="AOT61410.1"/>
    </source>
</evidence>
<proteinExistence type="predicted"/>
<accession>A0A1D8G7J2</accession>
<dbReference type="KEGG" id="srn:A4G23_04297"/>
<dbReference type="PANTHER" id="PTHR42941">
    <property type="entry name" value="SLL1037 PROTEIN"/>
    <property type="match status" value="1"/>
</dbReference>
<keyword evidence="1" id="KW-0812">Transmembrane</keyword>
<dbReference type="Proteomes" id="UP000095349">
    <property type="component" value="Chromosome"/>
</dbReference>
<dbReference type="Gene3D" id="3.40.190.10">
    <property type="entry name" value="Periplasmic binding protein-like II"/>
    <property type="match status" value="2"/>
</dbReference>
<dbReference type="PANTHER" id="PTHR42941:SF1">
    <property type="entry name" value="SLL1037 PROTEIN"/>
    <property type="match status" value="1"/>
</dbReference>
<dbReference type="STRING" id="285473.A4G23_04297"/>
<keyword evidence="1" id="KW-0472">Membrane</keyword>
<sequence>MPAVPLLSSPGTGPRRARRRRALRLAAVLLAVGGLLLWWLLPLGQDQPSGRITFSTGVRTGVYQRYGQLLKGALDRELPRVATTLRDSEGSQQNLARVASGEADFTIATADAVATYLQEERPGAGELRGCTRLYDDYVQLVVAKGSPVRTAADLRGLRVGVGQEGSGVRLLADRLLDAAGLDPSQDVRPVPAGIDTMPKLLEQGRLDAFFWSGGLPTSAVLRLSERFPVRLVPLDRELVDRVHAEGGPSRYYRSAVIPADAYPAAQDGPVQTVAVANLLVTTGRVDAALTEGVTRTVIGSRDRVGREVHPAQVVDLRTAIYTDPLPLHEGARRYYRSVKP</sequence>